<name>A0A2S2NWA9_SCHGA</name>
<feature type="region of interest" description="Disordered" evidence="3">
    <location>
        <begin position="51"/>
        <end position="85"/>
    </location>
</feature>
<feature type="compositionally biased region" description="Polar residues" evidence="3">
    <location>
        <begin position="61"/>
        <end position="70"/>
    </location>
</feature>
<dbReference type="SUPFAM" id="SSF54160">
    <property type="entry name" value="Chromo domain-like"/>
    <property type="match status" value="1"/>
</dbReference>
<protein>
    <recommendedName>
        <fullName evidence="4">Chromo shadow domain-containing protein</fullName>
    </recommendedName>
</protein>
<dbReference type="GO" id="GO:0005694">
    <property type="term" value="C:chromosome"/>
    <property type="evidence" value="ECO:0007669"/>
    <property type="project" value="UniProtKB-ARBA"/>
</dbReference>
<organism evidence="5">
    <name type="scientific">Schizaphis graminum</name>
    <name type="common">Green bug aphid</name>
    <dbReference type="NCBI Taxonomy" id="13262"/>
    <lineage>
        <taxon>Eukaryota</taxon>
        <taxon>Metazoa</taxon>
        <taxon>Ecdysozoa</taxon>
        <taxon>Arthropoda</taxon>
        <taxon>Hexapoda</taxon>
        <taxon>Insecta</taxon>
        <taxon>Pterygota</taxon>
        <taxon>Neoptera</taxon>
        <taxon>Paraneoptera</taxon>
        <taxon>Hemiptera</taxon>
        <taxon>Sternorrhyncha</taxon>
        <taxon>Aphidomorpha</taxon>
        <taxon>Aphidoidea</taxon>
        <taxon>Aphididae</taxon>
        <taxon>Aphidini</taxon>
        <taxon>Schizaphis</taxon>
    </lineage>
</organism>
<keyword evidence="2" id="KW-0539">Nucleus</keyword>
<evidence type="ECO:0000256" key="2">
    <source>
        <dbReference type="ARBA" id="ARBA00023242"/>
    </source>
</evidence>
<feature type="domain" description="Chromo shadow" evidence="4">
    <location>
        <begin position="141"/>
        <end position="190"/>
    </location>
</feature>
<comment type="subcellular location">
    <subcellularLocation>
        <location evidence="1">Nucleus</location>
    </subcellularLocation>
</comment>
<dbReference type="GO" id="GO:0005634">
    <property type="term" value="C:nucleus"/>
    <property type="evidence" value="ECO:0007669"/>
    <property type="project" value="UniProtKB-SubCell"/>
</dbReference>
<dbReference type="EMBL" id="GGMR01008892">
    <property type="protein sequence ID" value="MBY21511.1"/>
    <property type="molecule type" value="Transcribed_RNA"/>
</dbReference>
<dbReference type="AlphaFoldDB" id="A0A2S2NWA9"/>
<dbReference type="Pfam" id="PF01393">
    <property type="entry name" value="Chromo_shadow"/>
    <property type="match status" value="1"/>
</dbReference>
<reference evidence="5" key="1">
    <citation type="submission" date="2018-04" db="EMBL/GenBank/DDBJ databases">
        <title>Transcriptome of Schizaphis graminum biotype I.</title>
        <authorList>
            <person name="Scully E.D."/>
            <person name="Geib S.M."/>
            <person name="Palmer N.A."/>
            <person name="Koch K."/>
            <person name="Bradshaw J."/>
            <person name="Heng-Moss T."/>
            <person name="Sarath G."/>
        </authorList>
    </citation>
    <scope>NUCLEOTIDE SEQUENCE</scope>
</reference>
<feature type="compositionally biased region" description="Acidic residues" evidence="3">
    <location>
        <begin position="73"/>
        <end position="85"/>
    </location>
</feature>
<evidence type="ECO:0000313" key="5">
    <source>
        <dbReference type="EMBL" id="MBY21511.1"/>
    </source>
</evidence>
<proteinExistence type="predicted"/>
<accession>A0A2S2NWA9</accession>
<evidence type="ECO:0000256" key="3">
    <source>
        <dbReference type="SAM" id="MobiDB-lite"/>
    </source>
</evidence>
<evidence type="ECO:0000256" key="1">
    <source>
        <dbReference type="ARBA" id="ARBA00004123"/>
    </source>
</evidence>
<dbReference type="InterPro" id="IPR008251">
    <property type="entry name" value="Chromo_shadow_dom"/>
</dbReference>
<sequence>MPEYNIPFESEEGLGKLPFPTVDEIDEMLRRPTEIRRWDLDSGDDSFELWSDEDYSDNDSIRNSSLNSSVDMLGEESSEQSDMDIDPTPIEIRQANSAHNRGRNVARRGRNRGRHIGNENRNATPFERGVTFNGFARNMEPEEVVGYTIDTSGTMLYQVKWRNDESRIRLIESSVMRRYRPLMIVDFYESMMLNNIQQN</sequence>
<dbReference type="InterPro" id="IPR016197">
    <property type="entry name" value="Chromo-like_dom_sf"/>
</dbReference>
<gene>
    <name evidence="5" type="ORF">g.104871</name>
</gene>
<evidence type="ECO:0000259" key="4">
    <source>
        <dbReference type="Pfam" id="PF01393"/>
    </source>
</evidence>
<dbReference type="Gene3D" id="2.40.50.40">
    <property type="match status" value="1"/>
</dbReference>